<dbReference type="AlphaFoldDB" id="A0A9P9JG34"/>
<name>A0A9P9JG34_9HYPO</name>
<dbReference type="PANTHER" id="PTHR42085:SF2">
    <property type="entry name" value="F-BOX DOMAIN-CONTAINING PROTEIN"/>
    <property type="match status" value="1"/>
</dbReference>
<keyword evidence="3" id="KW-1185">Reference proteome</keyword>
<evidence type="ECO:0000313" key="2">
    <source>
        <dbReference type="EMBL" id="KAH7156753.1"/>
    </source>
</evidence>
<feature type="region of interest" description="Disordered" evidence="1">
    <location>
        <begin position="1"/>
        <end position="26"/>
    </location>
</feature>
<evidence type="ECO:0000256" key="1">
    <source>
        <dbReference type="SAM" id="MobiDB-lite"/>
    </source>
</evidence>
<feature type="compositionally biased region" description="Low complexity" evidence="1">
    <location>
        <begin position="1"/>
        <end position="10"/>
    </location>
</feature>
<dbReference type="Proteomes" id="UP000738349">
    <property type="component" value="Unassembled WGS sequence"/>
</dbReference>
<sequence length="292" mass="33013">MPASSSASKPAAPPSVPAEPSAKAPTDVDKIDIASLTLDTPLVPLVRKRRVPATPFHFLSLPSEIRIDIYAYFFHDIDDILDLGPGNYKQIHKKLGLMRVCKQVHDEACYYFYSSRTFRIFPIHPGKYFKTKKPLLARLKEHQRRNITSLQLRLGPGWAAPPRGWVINPALGLQDCTDVEILKVFVECDPSDAIFTGFRRPNNFYEGFCRDLLSGILEQLPSVQIVEFDGFTGVRKCGEMMRSLLNVATKADRLIGWGPERGWTDDMHEDDDVKPIMQNIWLEHPLAQSPPT</sequence>
<dbReference type="EMBL" id="JAGMUV010000005">
    <property type="protein sequence ID" value="KAH7156753.1"/>
    <property type="molecule type" value="Genomic_DNA"/>
</dbReference>
<dbReference type="OrthoDB" id="5372935at2759"/>
<proteinExistence type="predicted"/>
<dbReference type="PANTHER" id="PTHR42085">
    <property type="entry name" value="F-BOX DOMAIN-CONTAINING PROTEIN"/>
    <property type="match status" value="1"/>
</dbReference>
<accession>A0A9P9JG34</accession>
<gene>
    <name evidence="2" type="ORF">EDB81DRAFT_840763</name>
</gene>
<reference evidence="2" key="1">
    <citation type="journal article" date="2021" name="Nat. Commun.">
        <title>Genetic determinants of endophytism in the Arabidopsis root mycobiome.</title>
        <authorList>
            <person name="Mesny F."/>
            <person name="Miyauchi S."/>
            <person name="Thiergart T."/>
            <person name="Pickel B."/>
            <person name="Atanasova L."/>
            <person name="Karlsson M."/>
            <person name="Huettel B."/>
            <person name="Barry K.W."/>
            <person name="Haridas S."/>
            <person name="Chen C."/>
            <person name="Bauer D."/>
            <person name="Andreopoulos W."/>
            <person name="Pangilinan J."/>
            <person name="LaButti K."/>
            <person name="Riley R."/>
            <person name="Lipzen A."/>
            <person name="Clum A."/>
            <person name="Drula E."/>
            <person name="Henrissat B."/>
            <person name="Kohler A."/>
            <person name="Grigoriev I.V."/>
            <person name="Martin F.M."/>
            <person name="Hacquard S."/>
        </authorList>
    </citation>
    <scope>NUCLEOTIDE SEQUENCE</scope>
    <source>
        <strain evidence="2">MPI-CAGE-AT-0147</strain>
    </source>
</reference>
<evidence type="ECO:0000313" key="3">
    <source>
        <dbReference type="Proteomes" id="UP000738349"/>
    </source>
</evidence>
<evidence type="ECO:0008006" key="4">
    <source>
        <dbReference type="Google" id="ProtNLM"/>
    </source>
</evidence>
<comment type="caution">
    <text evidence="2">The sequence shown here is derived from an EMBL/GenBank/DDBJ whole genome shotgun (WGS) entry which is preliminary data.</text>
</comment>
<protein>
    <recommendedName>
        <fullName evidence="4">F-box domain-containing protein</fullName>
    </recommendedName>
</protein>
<organism evidence="2 3">
    <name type="scientific">Dactylonectria macrodidyma</name>
    <dbReference type="NCBI Taxonomy" id="307937"/>
    <lineage>
        <taxon>Eukaryota</taxon>
        <taxon>Fungi</taxon>
        <taxon>Dikarya</taxon>
        <taxon>Ascomycota</taxon>
        <taxon>Pezizomycotina</taxon>
        <taxon>Sordariomycetes</taxon>
        <taxon>Hypocreomycetidae</taxon>
        <taxon>Hypocreales</taxon>
        <taxon>Nectriaceae</taxon>
        <taxon>Dactylonectria</taxon>
    </lineage>
</organism>
<dbReference type="InterPro" id="IPR038883">
    <property type="entry name" value="AN11006-like"/>
</dbReference>